<name>A0ABT7UQI4_9FIRM</name>
<keyword evidence="2" id="KW-0238">DNA-binding</keyword>
<dbReference type="Gene3D" id="2.60.120.10">
    <property type="entry name" value="Jelly Rolls"/>
    <property type="match status" value="1"/>
</dbReference>
<evidence type="ECO:0000313" key="6">
    <source>
        <dbReference type="Proteomes" id="UP001529380"/>
    </source>
</evidence>
<keyword evidence="1" id="KW-0805">Transcription regulation</keyword>
<dbReference type="PROSITE" id="PS00041">
    <property type="entry name" value="HTH_ARAC_FAMILY_1"/>
    <property type="match status" value="1"/>
</dbReference>
<accession>A0ABT7UQI4</accession>
<dbReference type="InterPro" id="IPR020449">
    <property type="entry name" value="Tscrpt_reg_AraC-type_HTH"/>
</dbReference>
<dbReference type="SMART" id="SM00342">
    <property type="entry name" value="HTH_ARAC"/>
    <property type="match status" value="1"/>
</dbReference>
<dbReference type="Gene3D" id="1.10.10.60">
    <property type="entry name" value="Homeodomain-like"/>
    <property type="match status" value="2"/>
</dbReference>
<dbReference type="PANTHER" id="PTHR43280">
    <property type="entry name" value="ARAC-FAMILY TRANSCRIPTIONAL REGULATOR"/>
    <property type="match status" value="1"/>
</dbReference>
<evidence type="ECO:0000313" key="5">
    <source>
        <dbReference type="EMBL" id="MDM8201144.1"/>
    </source>
</evidence>
<dbReference type="InterPro" id="IPR018060">
    <property type="entry name" value="HTH_AraC"/>
</dbReference>
<dbReference type="SUPFAM" id="SSF51215">
    <property type="entry name" value="Regulatory protein AraC"/>
    <property type="match status" value="1"/>
</dbReference>
<gene>
    <name evidence="5" type="ORF">QUW08_07545</name>
</gene>
<organism evidence="5 6">
    <name type="scientific">Allofournierella massiliensis</name>
    <dbReference type="NCBI Taxonomy" id="1650663"/>
    <lineage>
        <taxon>Bacteria</taxon>
        <taxon>Bacillati</taxon>
        <taxon>Bacillota</taxon>
        <taxon>Clostridia</taxon>
        <taxon>Eubacteriales</taxon>
        <taxon>Oscillospiraceae</taxon>
        <taxon>Allofournierella</taxon>
    </lineage>
</organism>
<keyword evidence="3" id="KW-0804">Transcription</keyword>
<evidence type="ECO:0000256" key="1">
    <source>
        <dbReference type="ARBA" id="ARBA00023015"/>
    </source>
</evidence>
<dbReference type="InterPro" id="IPR003313">
    <property type="entry name" value="AraC-bd"/>
</dbReference>
<dbReference type="Proteomes" id="UP001529380">
    <property type="component" value="Unassembled WGS sequence"/>
</dbReference>
<dbReference type="RefSeq" id="WP_289599745.1">
    <property type="nucleotide sequence ID" value="NZ_JAUDCL010000011.1"/>
</dbReference>
<dbReference type="InterPro" id="IPR037923">
    <property type="entry name" value="HTH-like"/>
</dbReference>
<dbReference type="SUPFAM" id="SSF46689">
    <property type="entry name" value="Homeodomain-like"/>
    <property type="match status" value="2"/>
</dbReference>
<evidence type="ECO:0000256" key="3">
    <source>
        <dbReference type="ARBA" id="ARBA00023163"/>
    </source>
</evidence>
<protein>
    <submittedName>
        <fullName evidence="5">AraC family transcriptional regulator</fullName>
    </submittedName>
</protein>
<reference evidence="5 6" key="1">
    <citation type="submission" date="2023-06" db="EMBL/GenBank/DDBJ databases">
        <title>Identification and characterization of horizontal gene transfer across gut microbiota members of farm animals based on homology search.</title>
        <authorList>
            <person name="Schwarzerova J."/>
            <person name="Nykrynova M."/>
            <person name="Jureckova K."/>
            <person name="Cejkova D."/>
            <person name="Rychlik I."/>
        </authorList>
    </citation>
    <scope>NUCLEOTIDE SEQUENCE [LARGE SCALE GENOMIC DNA]</scope>
    <source>
        <strain evidence="5 6">ET340</strain>
    </source>
</reference>
<dbReference type="PROSITE" id="PS01124">
    <property type="entry name" value="HTH_ARAC_FAMILY_2"/>
    <property type="match status" value="1"/>
</dbReference>
<keyword evidence="6" id="KW-1185">Reference proteome</keyword>
<proteinExistence type="predicted"/>
<dbReference type="EMBL" id="JAUDCL010000011">
    <property type="protein sequence ID" value="MDM8201144.1"/>
    <property type="molecule type" value="Genomic_DNA"/>
</dbReference>
<dbReference type="Pfam" id="PF02311">
    <property type="entry name" value="AraC_binding"/>
    <property type="match status" value="1"/>
</dbReference>
<comment type="caution">
    <text evidence="5">The sequence shown here is derived from an EMBL/GenBank/DDBJ whole genome shotgun (WGS) entry which is preliminary data.</text>
</comment>
<dbReference type="InterPro" id="IPR009057">
    <property type="entry name" value="Homeodomain-like_sf"/>
</dbReference>
<dbReference type="InterPro" id="IPR014710">
    <property type="entry name" value="RmlC-like_jellyroll"/>
</dbReference>
<dbReference type="PRINTS" id="PR00032">
    <property type="entry name" value="HTHARAC"/>
</dbReference>
<dbReference type="PANTHER" id="PTHR43280:SF2">
    <property type="entry name" value="HTH-TYPE TRANSCRIPTIONAL REGULATOR EXSA"/>
    <property type="match status" value="1"/>
</dbReference>
<sequence length="309" mass="35631">MLNKTTAGRIFQFNMESDHDAPMRYKNILLYQIGELRYEQGVDDVHQQWCYELSVILAGCGEFSLNGKTIPVKKNDIILTPKQGTHTVTSSDNKFRFLYLGFDFAPDCEFEYLSVLQMYLQSLRTNQCSSDHYGVGGVLKNMLAEFNQQLPYSFEYLSNCLENIMILTWRTFSQHNLRTEPGADAPNPRVVGTTVYTLIKYIEDHIFSIPDIRTLAQEMHFSYTYISHVFKQKTGMTLQRYILQVKIDKSKELILDDRWTLSEIANMLNYESLQSFSKAFKKEVGMSPSEFKRRSLAAGEPSPPVPEAK</sequence>
<feature type="domain" description="HTH araC/xylS-type" evidence="4">
    <location>
        <begin position="196"/>
        <end position="294"/>
    </location>
</feature>
<dbReference type="InterPro" id="IPR018062">
    <property type="entry name" value="HTH_AraC-typ_CS"/>
</dbReference>
<dbReference type="Pfam" id="PF12833">
    <property type="entry name" value="HTH_18"/>
    <property type="match status" value="1"/>
</dbReference>
<evidence type="ECO:0000259" key="4">
    <source>
        <dbReference type="PROSITE" id="PS01124"/>
    </source>
</evidence>
<evidence type="ECO:0000256" key="2">
    <source>
        <dbReference type="ARBA" id="ARBA00023125"/>
    </source>
</evidence>